<evidence type="ECO:0000313" key="11">
    <source>
        <dbReference type="Proteomes" id="UP000011765"/>
    </source>
</evidence>
<evidence type="ECO:0000256" key="5">
    <source>
        <dbReference type="ARBA" id="ARBA00023141"/>
    </source>
</evidence>
<sequence length="252" mass="28618">MSKIKEILKEKKTLIPFLPAGYPSLNATKQFVKVLVECGIKAIEIGIPFSDPVADGPTITNSYSYAIKNRIKSEDVYLLSEELKDEYKISIIPMLYYNLIYNKGEENFAKRISTFADAVIVPDLPFRESHRLRPHLEKFNISYIPFATPNIREEDIRIISKYTNAFIYAVTVFGITGARSNYSKDTYKYLERVKKISSNFVAAGFGVSSKEQFERLPTDAVIIGSALVKQIDPNNLEKSKENIKKLINSIIN</sequence>
<proteinExistence type="inferred from homology"/>
<comment type="function">
    <text evidence="8">The alpha subunit is responsible for the aldol cleavage of indoleglycerol phosphate to indole and glyceraldehyde 3-phosphate.</text>
</comment>
<dbReference type="UniPathway" id="UPA00035">
    <property type="reaction ID" value="UER00044"/>
</dbReference>
<dbReference type="EC" id="4.2.1.20" evidence="8"/>
<name>M1E994_9BACT</name>
<dbReference type="Pfam" id="PF00290">
    <property type="entry name" value="Trp_syntA"/>
    <property type="match status" value="1"/>
</dbReference>
<evidence type="ECO:0000256" key="9">
    <source>
        <dbReference type="RuleBase" id="RU003662"/>
    </source>
</evidence>
<dbReference type="InterPro" id="IPR011060">
    <property type="entry name" value="RibuloseP-bd_barrel"/>
</dbReference>
<evidence type="ECO:0000256" key="6">
    <source>
        <dbReference type="ARBA" id="ARBA00023239"/>
    </source>
</evidence>
<accession>M1E994</accession>
<evidence type="ECO:0000256" key="7">
    <source>
        <dbReference type="ARBA" id="ARBA00049047"/>
    </source>
</evidence>
<dbReference type="GO" id="GO:0004834">
    <property type="term" value="F:tryptophan synthase activity"/>
    <property type="evidence" value="ECO:0007669"/>
    <property type="project" value="UniProtKB-UniRule"/>
</dbReference>
<dbReference type="OrthoDB" id="9804578at2"/>
<dbReference type="KEGG" id="tnr:Thena_1844"/>
<organism evidence="10 11">
    <name type="scientific">Thermodesulfobium narugense DSM 14796</name>
    <dbReference type="NCBI Taxonomy" id="747365"/>
    <lineage>
        <taxon>Bacteria</taxon>
        <taxon>Pseudomonadati</taxon>
        <taxon>Thermodesulfobiota</taxon>
        <taxon>Thermodesulfobiia</taxon>
        <taxon>Thermodesulfobiales</taxon>
        <taxon>Thermodesulfobiaceae</taxon>
        <taxon>Thermodesulfobium</taxon>
    </lineage>
</organism>
<keyword evidence="5 8" id="KW-0057">Aromatic amino acid biosynthesis</keyword>
<protein>
    <recommendedName>
        <fullName evidence="8">Tryptophan synthase alpha chain</fullName>
        <ecNumber evidence="8">4.2.1.20</ecNumber>
    </recommendedName>
</protein>
<dbReference type="eggNOG" id="COG0159">
    <property type="taxonomic scope" value="Bacteria"/>
</dbReference>
<feature type="active site" description="Proton acceptor" evidence="8">
    <location>
        <position position="55"/>
    </location>
</feature>
<evidence type="ECO:0000313" key="10">
    <source>
        <dbReference type="EMBL" id="AEE15450.1"/>
    </source>
</evidence>
<dbReference type="HOGENOM" id="CLU_016734_0_2_9"/>
<evidence type="ECO:0000256" key="1">
    <source>
        <dbReference type="ARBA" id="ARBA00004733"/>
    </source>
</evidence>
<dbReference type="PROSITE" id="PS00167">
    <property type="entry name" value="TRP_SYNTHASE_ALPHA"/>
    <property type="match status" value="1"/>
</dbReference>
<comment type="similarity">
    <text evidence="8 9">Belongs to the TrpA family.</text>
</comment>
<dbReference type="InterPro" id="IPR018204">
    <property type="entry name" value="Trp_synthase_alpha_AS"/>
</dbReference>
<keyword evidence="6 8" id="KW-0456">Lyase</keyword>
<comment type="catalytic activity">
    <reaction evidence="7 8">
        <text>(1S,2R)-1-C-(indol-3-yl)glycerol 3-phosphate + L-serine = D-glyceraldehyde 3-phosphate + L-tryptophan + H2O</text>
        <dbReference type="Rhea" id="RHEA:10532"/>
        <dbReference type="ChEBI" id="CHEBI:15377"/>
        <dbReference type="ChEBI" id="CHEBI:33384"/>
        <dbReference type="ChEBI" id="CHEBI:57912"/>
        <dbReference type="ChEBI" id="CHEBI:58866"/>
        <dbReference type="ChEBI" id="CHEBI:59776"/>
        <dbReference type="EC" id="4.2.1.20"/>
    </reaction>
</comment>
<dbReference type="PANTHER" id="PTHR43406:SF1">
    <property type="entry name" value="TRYPTOPHAN SYNTHASE ALPHA CHAIN, CHLOROPLASTIC"/>
    <property type="match status" value="1"/>
</dbReference>
<dbReference type="CDD" id="cd04724">
    <property type="entry name" value="Tryptophan_synthase_alpha"/>
    <property type="match status" value="1"/>
</dbReference>
<dbReference type="SUPFAM" id="SSF51366">
    <property type="entry name" value="Ribulose-phoshate binding barrel"/>
    <property type="match status" value="1"/>
</dbReference>
<dbReference type="AlphaFoldDB" id="M1E994"/>
<dbReference type="Gene3D" id="3.20.20.70">
    <property type="entry name" value="Aldolase class I"/>
    <property type="match status" value="1"/>
</dbReference>
<keyword evidence="11" id="KW-1185">Reference proteome</keyword>
<evidence type="ECO:0000256" key="8">
    <source>
        <dbReference type="HAMAP-Rule" id="MF_00131"/>
    </source>
</evidence>
<dbReference type="InterPro" id="IPR002028">
    <property type="entry name" value="Trp_synthase_suA"/>
</dbReference>
<evidence type="ECO:0000256" key="2">
    <source>
        <dbReference type="ARBA" id="ARBA00011270"/>
    </source>
</evidence>
<dbReference type="HAMAP" id="MF_00131">
    <property type="entry name" value="Trp_synth_alpha"/>
    <property type="match status" value="1"/>
</dbReference>
<dbReference type="EMBL" id="CP002690">
    <property type="protein sequence ID" value="AEE15450.1"/>
    <property type="molecule type" value="Genomic_DNA"/>
</dbReference>
<dbReference type="PANTHER" id="PTHR43406">
    <property type="entry name" value="TRYPTOPHAN SYNTHASE, ALPHA CHAIN"/>
    <property type="match status" value="1"/>
</dbReference>
<evidence type="ECO:0000256" key="4">
    <source>
        <dbReference type="ARBA" id="ARBA00022822"/>
    </source>
</evidence>
<dbReference type="RefSeq" id="WP_013757170.1">
    <property type="nucleotide sequence ID" value="NC_015499.1"/>
</dbReference>
<comment type="pathway">
    <text evidence="1 8">Amino-acid biosynthesis; L-tryptophan biosynthesis; L-tryptophan from chorismate: step 5/5.</text>
</comment>
<evidence type="ECO:0000256" key="3">
    <source>
        <dbReference type="ARBA" id="ARBA00022605"/>
    </source>
</evidence>
<comment type="subunit">
    <text evidence="2 8">Tetramer of two alpha and two beta chains.</text>
</comment>
<dbReference type="GO" id="GO:0005829">
    <property type="term" value="C:cytosol"/>
    <property type="evidence" value="ECO:0007669"/>
    <property type="project" value="TreeGrafter"/>
</dbReference>
<dbReference type="NCBIfam" id="TIGR00262">
    <property type="entry name" value="trpA"/>
    <property type="match status" value="1"/>
</dbReference>
<gene>
    <name evidence="8" type="primary">trpA</name>
    <name evidence="10" type="ORF">Thena_1844</name>
</gene>
<keyword evidence="4 8" id="KW-0822">Tryptophan biosynthesis</keyword>
<dbReference type="Proteomes" id="UP000011765">
    <property type="component" value="Chromosome"/>
</dbReference>
<feature type="active site" description="Proton acceptor" evidence="8">
    <location>
        <position position="44"/>
    </location>
</feature>
<keyword evidence="3 8" id="KW-0028">Amino-acid biosynthesis</keyword>
<dbReference type="InterPro" id="IPR013785">
    <property type="entry name" value="Aldolase_TIM"/>
</dbReference>
<dbReference type="STRING" id="747365.Thena_1844"/>
<reference evidence="10 11" key="1">
    <citation type="submission" date="2011-04" db="EMBL/GenBank/DDBJ databases">
        <title>The complete genome of Thermodesulfobium narugense DSM 14796.</title>
        <authorList>
            <consortium name="US DOE Joint Genome Institute (JGI-PGF)"/>
            <person name="Lucas S."/>
            <person name="Han J."/>
            <person name="Lapidus A."/>
            <person name="Bruce D."/>
            <person name="Goodwin L."/>
            <person name="Pitluck S."/>
            <person name="Peters L."/>
            <person name="Kyrpides N."/>
            <person name="Mavromatis K."/>
            <person name="Pagani I."/>
            <person name="Ivanova N."/>
            <person name="Ovchinnikova G."/>
            <person name="Zhang X."/>
            <person name="Saunders L."/>
            <person name="Detter J.C."/>
            <person name="Tapia R."/>
            <person name="Han C."/>
            <person name="Land M."/>
            <person name="Hauser L."/>
            <person name="Markowitz V."/>
            <person name="Cheng J.-F."/>
            <person name="Hugenholtz P."/>
            <person name="Woyke T."/>
            <person name="Wu D."/>
            <person name="Spring S."/>
            <person name="Schroeder M."/>
            <person name="Brambilla E."/>
            <person name="Klenk H.-P."/>
            <person name="Eisen J.A."/>
        </authorList>
    </citation>
    <scope>NUCLEOTIDE SEQUENCE [LARGE SCALE GENOMIC DNA]</scope>
    <source>
        <strain evidence="10 11">DSM 14796</strain>
    </source>
</reference>